<proteinExistence type="predicted"/>
<dbReference type="AlphaFoldDB" id="A0A2I0KFD5"/>
<comment type="caution">
    <text evidence="1">The sequence shown here is derived from an EMBL/GenBank/DDBJ whole genome shotgun (WGS) entry which is preliminary data.</text>
</comment>
<organism evidence="1 2">
    <name type="scientific">Punica granatum</name>
    <name type="common">Pomegranate</name>
    <dbReference type="NCBI Taxonomy" id="22663"/>
    <lineage>
        <taxon>Eukaryota</taxon>
        <taxon>Viridiplantae</taxon>
        <taxon>Streptophyta</taxon>
        <taxon>Embryophyta</taxon>
        <taxon>Tracheophyta</taxon>
        <taxon>Spermatophyta</taxon>
        <taxon>Magnoliopsida</taxon>
        <taxon>eudicotyledons</taxon>
        <taxon>Gunneridae</taxon>
        <taxon>Pentapetalae</taxon>
        <taxon>rosids</taxon>
        <taxon>malvids</taxon>
        <taxon>Myrtales</taxon>
        <taxon>Lythraceae</taxon>
        <taxon>Punica</taxon>
    </lineage>
</organism>
<sequence>MGCKLDCLTSWSHGTQEEDFGIVDLEDQNLVMKRSIARQLRSLVHKNVIIARSSLLGWHRSASKHGEVLLGESRVRDDKLEAEQLIGSAPTSMRLLLHEVPPTSKSPPTTPSPLTCLVPLFDSLGYLRSLLPPLDIMVAPTYPISLSLSSSSYTL</sequence>
<dbReference type="EMBL" id="PGOL01000625">
    <property type="protein sequence ID" value="PKI67222.1"/>
    <property type="molecule type" value="Genomic_DNA"/>
</dbReference>
<keyword evidence="2" id="KW-1185">Reference proteome</keyword>
<evidence type="ECO:0000313" key="1">
    <source>
        <dbReference type="EMBL" id="PKI67222.1"/>
    </source>
</evidence>
<reference evidence="1 2" key="1">
    <citation type="submission" date="2017-11" db="EMBL/GenBank/DDBJ databases">
        <title>De-novo sequencing of pomegranate (Punica granatum L.) genome.</title>
        <authorList>
            <person name="Akparov Z."/>
            <person name="Amiraslanov A."/>
            <person name="Hajiyeva S."/>
            <person name="Abbasov M."/>
            <person name="Kaur K."/>
            <person name="Hamwieh A."/>
            <person name="Solovyev V."/>
            <person name="Salamov A."/>
            <person name="Braich B."/>
            <person name="Kosarev P."/>
            <person name="Mahmoud A."/>
            <person name="Hajiyev E."/>
            <person name="Babayeva S."/>
            <person name="Izzatullayeva V."/>
            <person name="Mammadov A."/>
            <person name="Mammadov A."/>
            <person name="Sharifova S."/>
            <person name="Ojaghi J."/>
            <person name="Eynullazada K."/>
            <person name="Bayramov B."/>
            <person name="Abdulazimova A."/>
            <person name="Shahmuradov I."/>
        </authorList>
    </citation>
    <scope>NUCLEOTIDE SEQUENCE [LARGE SCALE GENOMIC DNA]</scope>
    <source>
        <strain evidence="2">cv. AG2017</strain>
        <tissue evidence="1">Leaf</tissue>
    </source>
</reference>
<dbReference type="Proteomes" id="UP000233551">
    <property type="component" value="Unassembled WGS sequence"/>
</dbReference>
<accession>A0A2I0KFD5</accession>
<name>A0A2I0KFD5_PUNGR</name>
<evidence type="ECO:0000313" key="2">
    <source>
        <dbReference type="Proteomes" id="UP000233551"/>
    </source>
</evidence>
<gene>
    <name evidence="1" type="ORF">CRG98_012363</name>
</gene>
<protein>
    <submittedName>
        <fullName evidence="1">Uncharacterized protein</fullName>
    </submittedName>
</protein>